<comment type="caution">
    <text evidence="1">The sequence shown here is derived from an EMBL/GenBank/DDBJ whole genome shotgun (WGS) entry which is preliminary data.</text>
</comment>
<dbReference type="EMBL" id="JAAGYU010000187">
    <property type="protein sequence ID" value="NEL78758.1"/>
    <property type="molecule type" value="Genomic_DNA"/>
</dbReference>
<sequence>MSNTVYIGAKEYFPGIGKIGFEGRDSDNPLAFKVYDANKTIGDKTMAEHLRF</sequence>
<gene>
    <name evidence="1" type="ORF">G3W61_18130</name>
    <name evidence="2" type="ORF">G3W61_21350</name>
</gene>
<evidence type="ECO:0000313" key="2">
    <source>
        <dbReference type="EMBL" id="NEL78758.1"/>
    </source>
</evidence>
<dbReference type="GO" id="GO:0009045">
    <property type="term" value="F:xylose isomerase activity"/>
    <property type="evidence" value="ECO:0007669"/>
    <property type="project" value="UniProtKB-EC"/>
</dbReference>
<dbReference type="EC" id="5.3.1.5" evidence="1"/>
<protein>
    <submittedName>
        <fullName evidence="1">Xylose isomerase</fullName>
        <ecNumber evidence="1">5.3.1.5</ecNumber>
    </submittedName>
</protein>
<dbReference type="AlphaFoldDB" id="A0A6L9XGL9"/>
<evidence type="ECO:0000313" key="3">
    <source>
        <dbReference type="Proteomes" id="UP000471082"/>
    </source>
</evidence>
<dbReference type="EMBL" id="JAAGYU010000105">
    <property type="protein sequence ID" value="NEL78142.1"/>
    <property type="molecule type" value="Genomic_DNA"/>
</dbReference>
<dbReference type="InterPro" id="IPR036237">
    <property type="entry name" value="Xyl_isomerase-like_sf"/>
</dbReference>
<reference evidence="1 3" key="1">
    <citation type="submission" date="2019-11" db="EMBL/GenBank/DDBJ databases">
        <title>Genome-resolved metagenomics to study the prevalence of co-infection and intraspecific heterogeneity among plant pathogen metapopulations.</title>
        <authorList>
            <person name="Newberry E."/>
            <person name="Bhandari R."/>
            <person name="Kemble J."/>
            <person name="Sikora E."/>
            <person name="Potnis N."/>
        </authorList>
    </citation>
    <scope>NUCLEOTIDE SEQUENCE [LARGE SCALE GENOMIC DNA]</scope>
    <source>
        <strain evidence="1">Xp_Tom_Tuscaloosa_18b</strain>
    </source>
</reference>
<name>A0A6L9XGL9_XANPE</name>
<dbReference type="SUPFAM" id="SSF51658">
    <property type="entry name" value="Xylose isomerase-like"/>
    <property type="match status" value="1"/>
</dbReference>
<keyword evidence="1" id="KW-0413">Isomerase</keyword>
<feature type="non-terminal residue" evidence="1">
    <location>
        <position position="52"/>
    </location>
</feature>
<proteinExistence type="predicted"/>
<organism evidence="1 3">
    <name type="scientific">Xanthomonas perforans</name>
    <dbReference type="NCBI Taxonomy" id="442694"/>
    <lineage>
        <taxon>Bacteria</taxon>
        <taxon>Pseudomonadati</taxon>
        <taxon>Pseudomonadota</taxon>
        <taxon>Gammaproteobacteria</taxon>
        <taxon>Lysobacterales</taxon>
        <taxon>Lysobacteraceae</taxon>
        <taxon>Xanthomonas</taxon>
    </lineage>
</organism>
<dbReference type="Gene3D" id="3.20.20.150">
    <property type="entry name" value="Divalent-metal-dependent TIM barrel enzymes"/>
    <property type="match status" value="1"/>
</dbReference>
<dbReference type="Proteomes" id="UP000471082">
    <property type="component" value="Unassembled WGS sequence"/>
</dbReference>
<accession>A0A6L9XGL9</accession>
<evidence type="ECO:0000313" key="1">
    <source>
        <dbReference type="EMBL" id="NEL78142.1"/>
    </source>
</evidence>